<dbReference type="EMBL" id="NIPR01000008">
    <property type="protein sequence ID" value="PMD72132.1"/>
    <property type="molecule type" value="Genomic_DNA"/>
</dbReference>
<reference evidence="1 2" key="1">
    <citation type="submission" date="2017-05" db="EMBL/GenBank/DDBJ databases">
        <title>Lactobacillus nurukis nov., sp. nov., isolated from nuruk.</title>
        <authorList>
            <person name="Kim S.-J."/>
        </authorList>
    </citation>
    <scope>NUCLEOTIDE SEQUENCE [LARGE SCALE GENOMIC DNA]</scope>
    <source>
        <strain evidence="1 2">SYF10-1a</strain>
    </source>
</reference>
<dbReference type="OrthoDB" id="3238747at2"/>
<proteinExistence type="predicted"/>
<dbReference type="RefSeq" id="WP_102195660.1">
    <property type="nucleotide sequence ID" value="NZ_NIPR01000008.1"/>
</dbReference>
<sequence>MINFQGNISDTRISIDFGEASLINYYFGKPDSFNEDSIYLSIDKKHFLSKMNMGTIGDYYDENIIELSLPDNIISEDFFGFLNEKLNLNQLDAEYQVTISKESAQIYQEYWSDIYPLLTALGVQVPTKKKAVKPRHKYLKSLADVPLTIDYKGSKATVYWTKRTEFVIKSGAILVAKTPLTKAGVVGFAGRFGLRLREEQQSKIKDNILIADVTLSSVNEVGTFLYFAGTNSWLQLKSPDGKTLNELTVVE</sequence>
<dbReference type="AlphaFoldDB" id="A0A2N7AVD3"/>
<comment type="caution">
    <text evidence="1">The sequence shown here is derived from an EMBL/GenBank/DDBJ whole genome shotgun (WGS) entry which is preliminary data.</text>
</comment>
<organism evidence="1 2">
    <name type="scientific">Companilactobacillus nuruki</name>
    <dbReference type="NCBI Taxonomy" id="1993540"/>
    <lineage>
        <taxon>Bacteria</taxon>
        <taxon>Bacillati</taxon>
        <taxon>Bacillota</taxon>
        <taxon>Bacilli</taxon>
        <taxon>Lactobacillales</taxon>
        <taxon>Lactobacillaceae</taxon>
        <taxon>Companilactobacillus</taxon>
    </lineage>
</organism>
<dbReference type="Proteomes" id="UP000235649">
    <property type="component" value="Unassembled WGS sequence"/>
</dbReference>
<keyword evidence="2" id="KW-1185">Reference proteome</keyword>
<protein>
    <submittedName>
        <fullName evidence="1">Uncharacterized protein</fullName>
    </submittedName>
</protein>
<evidence type="ECO:0000313" key="2">
    <source>
        <dbReference type="Proteomes" id="UP000235649"/>
    </source>
</evidence>
<accession>A0A2N7AVD3</accession>
<evidence type="ECO:0000313" key="1">
    <source>
        <dbReference type="EMBL" id="PMD72132.1"/>
    </source>
</evidence>
<name>A0A2N7AVD3_9LACO</name>
<gene>
    <name evidence="1" type="ORF">CBP76_04035</name>
</gene>